<dbReference type="EMBL" id="JAPQKT010000004">
    <property type="protein sequence ID" value="KAJ5233319.1"/>
    <property type="molecule type" value="Genomic_DNA"/>
</dbReference>
<evidence type="ECO:0000313" key="2">
    <source>
        <dbReference type="Proteomes" id="UP001147733"/>
    </source>
</evidence>
<name>A0A9W9TQH0_PENCI</name>
<dbReference type="Proteomes" id="UP001147733">
    <property type="component" value="Unassembled WGS sequence"/>
</dbReference>
<dbReference type="GeneID" id="81383172"/>
<accession>A0A9W9TQH0</accession>
<sequence length="247" mass="28501">MKGQWSRKKPGTNSWEDYVEAGRKIQRWIDDSNELGCNVSPTTLTLHSLRQQDWSVRQSLGSFPEGCDRDAANLRIPYIGTERRNPDKASLTTWLVFTQRTDIHASHRWAGRIAKGVIFVTNMERTLGAPPPYTSQLIKAVYEDEFPLNTLRHIFFNVVVNEDTRYLIKELLYTDDRGLVWPDRTRRNWEISTPVYRALLGSRIGRIAGYFVLGAFPRGTRQISRIVSWAGILDTITLRFDLENIDT</sequence>
<proteinExistence type="predicted"/>
<reference evidence="1" key="2">
    <citation type="journal article" date="2023" name="IMA Fungus">
        <title>Comparative genomic study of the Penicillium genus elucidates a diverse pangenome and 15 lateral gene transfer events.</title>
        <authorList>
            <person name="Petersen C."/>
            <person name="Sorensen T."/>
            <person name="Nielsen M.R."/>
            <person name="Sondergaard T.E."/>
            <person name="Sorensen J.L."/>
            <person name="Fitzpatrick D.A."/>
            <person name="Frisvad J.C."/>
            <person name="Nielsen K.L."/>
        </authorList>
    </citation>
    <scope>NUCLEOTIDE SEQUENCE</scope>
    <source>
        <strain evidence="1">IBT 23319</strain>
    </source>
</reference>
<dbReference type="RefSeq" id="XP_056500819.1">
    <property type="nucleotide sequence ID" value="XM_056644005.1"/>
</dbReference>
<dbReference type="AlphaFoldDB" id="A0A9W9TQH0"/>
<comment type="caution">
    <text evidence="1">The sequence shown here is derived from an EMBL/GenBank/DDBJ whole genome shotgun (WGS) entry which is preliminary data.</text>
</comment>
<dbReference type="OrthoDB" id="4361935at2759"/>
<protein>
    <submittedName>
        <fullName evidence="1">Uncharacterized protein</fullName>
    </submittedName>
</protein>
<gene>
    <name evidence="1" type="ORF">N7469_005085</name>
</gene>
<keyword evidence="2" id="KW-1185">Reference proteome</keyword>
<reference evidence="1" key="1">
    <citation type="submission" date="2022-11" db="EMBL/GenBank/DDBJ databases">
        <authorList>
            <person name="Petersen C."/>
        </authorList>
    </citation>
    <scope>NUCLEOTIDE SEQUENCE</scope>
    <source>
        <strain evidence="1">IBT 23319</strain>
    </source>
</reference>
<evidence type="ECO:0000313" key="1">
    <source>
        <dbReference type="EMBL" id="KAJ5233319.1"/>
    </source>
</evidence>
<organism evidence="1 2">
    <name type="scientific">Penicillium citrinum</name>
    <dbReference type="NCBI Taxonomy" id="5077"/>
    <lineage>
        <taxon>Eukaryota</taxon>
        <taxon>Fungi</taxon>
        <taxon>Dikarya</taxon>
        <taxon>Ascomycota</taxon>
        <taxon>Pezizomycotina</taxon>
        <taxon>Eurotiomycetes</taxon>
        <taxon>Eurotiomycetidae</taxon>
        <taxon>Eurotiales</taxon>
        <taxon>Aspergillaceae</taxon>
        <taxon>Penicillium</taxon>
    </lineage>
</organism>